<dbReference type="AlphaFoldDB" id="X1P8G9"/>
<comment type="caution">
    <text evidence="1">The sequence shown here is derived from an EMBL/GenBank/DDBJ whole genome shotgun (WGS) entry which is preliminary data.</text>
</comment>
<gene>
    <name evidence="1" type="ORF">S06H3_62939</name>
</gene>
<accession>X1P8G9</accession>
<evidence type="ECO:0000313" key="1">
    <source>
        <dbReference type="EMBL" id="GAI52587.1"/>
    </source>
</evidence>
<reference evidence="1" key="1">
    <citation type="journal article" date="2014" name="Front. Microbiol.">
        <title>High frequency of phylogenetically diverse reductive dehalogenase-homologous genes in deep subseafloor sedimentary metagenomes.</title>
        <authorList>
            <person name="Kawai M."/>
            <person name="Futagami T."/>
            <person name="Toyoda A."/>
            <person name="Takaki Y."/>
            <person name="Nishi S."/>
            <person name="Hori S."/>
            <person name="Arai W."/>
            <person name="Tsubouchi T."/>
            <person name="Morono Y."/>
            <person name="Uchiyama I."/>
            <person name="Ito T."/>
            <person name="Fujiyama A."/>
            <person name="Inagaki F."/>
            <person name="Takami H."/>
        </authorList>
    </citation>
    <scope>NUCLEOTIDE SEQUENCE</scope>
    <source>
        <strain evidence="1">Expedition CK06-06</strain>
    </source>
</reference>
<organism evidence="1">
    <name type="scientific">marine sediment metagenome</name>
    <dbReference type="NCBI Taxonomy" id="412755"/>
    <lineage>
        <taxon>unclassified sequences</taxon>
        <taxon>metagenomes</taxon>
        <taxon>ecological metagenomes</taxon>
    </lineage>
</organism>
<proteinExistence type="predicted"/>
<name>X1P8G9_9ZZZZ</name>
<dbReference type="EMBL" id="BARV01041635">
    <property type="protein sequence ID" value="GAI52587.1"/>
    <property type="molecule type" value="Genomic_DNA"/>
</dbReference>
<protein>
    <submittedName>
        <fullName evidence="1">Uncharacterized protein</fullName>
    </submittedName>
</protein>
<sequence length="64" mass="6978">MAVSEEIKKKTDVEKVVDILVAKANKPDPEPTPYCGGGVNLKEIEKITVQLKKEASKKAKLEGL</sequence>